<dbReference type="Proteomes" id="UP000025227">
    <property type="component" value="Unplaced"/>
</dbReference>
<feature type="signal peptide" evidence="1">
    <location>
        <begin position="1"/>
        <end position="16"/>
    </location>
</feature>
<dbReference type="AlphaFoldDB" id="A0A7I5E6C3"/>
<reference evidence="3" key="1">
    <citation type="submission" date="2020-12" db="UniProtKB">
        <authorList>
            <consortium name="WormBaseParasite"/>
        </authorList>
    </citation>
    <scope>IDENTIFICATION</scope>
    <source>
        <strain evidence="3">MHco3</strain>
    </source>
</reference>
<proteinExistence type="predicted"/>
<evidence type="ECO:0000256" key="1">
    <source>
        <dbReference type="SAM" id="SignalP"/>
    </source>
</evidence>
<feature type="chain" id="PRO_5029845142" evidence="1">
    <location>
        <begin position="17"/>
        <end position="36"/>
    </location>
</feature>
<evidence type="ECO:0000313" key="3">
    <source>
        <dbReference type="WBParaSite" id="HCON_00026130-00002"/>
    </source>
</evidence>
<accession>A0A7I5E6C3</accession>
<dbReference type="WBParaSite" id="HCON_00026130-00002">
    <property type="protein sequence ID" value="HCON_00026130-00002"/>
    <property type="gene ID" value="HCON_00026130"/>
</dbReference>
<organism evidence="2 3">
    <name type="scientific">Haemonchus contortus</name>
    <name type="common">Barber pole worm</name>
    <dbReference type="NCBI Taxonomy" id="6289"/>
    <lineage>
        <taxon>Eukaryota</taxon>
        <taxon>Metazoa</taxon>
        <taxon>Ecdysozoa</taxon>
        <taxon>Nematoda</taxon>
        <taxon>Chromadorea</taxon>
        <taxon>Rhabditida</taxon>
        <taxon>Rhabditina</taxon>
        <taxon>Rhabditomorpha</taxon>
        <taxon>Strongyloidea</taxon>
        <taxon>Trichostrongylidae</taxon>
        <taxon>Haemonchus</taxon>
    </lineage>
</organism>
<keyword evidence="2" id="KW-1185">Reference proteome</keyword>
<evidence type="ECO:0000313" key="2">
    <source>
        <dbReference type="Proteomes" id="UP000025227"/>
    </source>
</evidence>
<name>A0A7I5E6C3_HAECO</name>
<sequence>MLFWCAFIMNSFKLLSFNLRQYCLQCCSTSTNSLLL</sequence>
<protein>
    <submittedName>
        <fullName evidence="3">Uncharacterized protein</fullName>
    </submittedName>
</protein>
<keyword evidence="1" id="KW-0732">Signal</keyword>